<feature type="compositionally biased region" description="Basic residues" evidence="1">
    <location>
        <begin position="337"/>
        <end position="347"/>
    </location>
</feature>
<sequence>GRHTGREAVGVARGPARGRRAGPALHRPAPGARGDQPAGVRRVAAGRPAGAPARPHHRHRGPQRADRRHRAADRGQGLRDPGGDAAPQLRRVRRAAARDGRPRAGHRARDRPAAGADPARHDHRLRGLAHQHARRVRRAGVRHRHQRGRARPGHPDAAAASTPDHGGHRRRRPAGGGHRQGRRAGADRPDRHRRRPGPHGGVPRGGDRGAVDGVPDDDLQHVDRGRRPGRHDRPGRDHVRLPQGPAARAGGRRLGRRAGALADAADRAGRDLRPRGGAGRGHAGAVRDLGDQPRAGRAAVRPGAGPGRDRRRQPAGRGRVRPGLHGAGRGHADAGRRGGHRVPRLLHQRADRGPARRGRRPAGPAGRRRRPDAGRAGLDAGQGAGRAGGPARGLPGRRGGVALGRLLDVPGHEPGPARPRGALGQHQQPQLRGPAGQGRPDPPGVAAGGRRDRGDRPADRPGRPV</sequence>
<feature type="region of interest" description="Disordered" evidence="1">
    <location>
        <begin position="1"/>
        <end position="465"/>
    </location>
</feature>
<dbReference type="EMBL" id="CADCTP010000296">
    <property type="protein sequence ID" value="CAA9276151.1"/>
    <property type="molecule type" value="Genomic_DNA"/>
</dbReference>
<feature type="compositionally biased region" description="Gly residues" evidence="1">
    <location>
        <begin position="380"/>
        <end position="402"/>
    </location>
</feature>
<feature type="compositionally biased region" description="Basic and acidic residues" evidence="1">
    <location>
        <begin position="264"/>
        <end position="274"/>
    </location>
</feature>
<proteinExistence type="predicted"/>
<feature type="compositionally biased region" description="Basic and acidic residues" evidence="1">
    <location>
        <begin position="449"/>
        <end position="465"/>
    </location>
</feature>
<accession>A0A6J4JDM0</accession>
<organism evidence="2">
    <name type="scientific">uncultured Mycobacteriales bacterium</name>
    <dbReference type="NCBI Taxonomy" id="581187"/>
    <lineage>
        <taxon>Bacteria</taxon>
        <taxon>Bacillati</taxon>
        <taxon>Actinomycetota</taxon>
        <taxon>Actinomycetes</taxon>
        <taxon>Mycobacteriales</taxon>
        <taxon>environmental samples</taxon>
    </lineage>
</organism>
<evidence type="ECO:0000256" key="1">
    <source>
        <dbReference type="SAM" id="MobiDB-lite"/>
    </source>
</evidence>
<reference evidence="2" key="1">
    <citation type="submission" date="2020-02" db="EMBL/GenBank/DDBJ databases">
        <authorList>
            <person name="Meier V. D."/>
        </authorList>
    </citation>
    <scope>NUCLEOTIDE SEQUENCE</scope>
    <source>
        <strain evidence="2">AVDCRST_MAG41</strain>
    </source>
</reference>
<feature type="compositionally biased region" description="Basic residues" evidence="1">
    <location>
        <begin position="121"/>
        <end position="152"/>
    </location>
</feature>
<name>A0A6J4JDM0_9ACTN</name>
<feature type="compositionally biased region" description="Low complexity" evidence="1">
    <location>
        <begin position="292"/>
        <end position="303"/>
    </location>
</feature>
<evidence type="ECO:0000313" key="2">
    <source>
        <dbReference type="EMBL" id="CAA9276151.1"/>
    </source>
</evidence>
<dbReference type="EC" id="4.2.1.33" evidence="2"/>
<keyword evidence="2" id="KW-0456">Lyase</keyword>
<feature type="non-terminal residue" evidence="2">
    <location>
        <position position="465"/>
    </location>
</feature>
<gene>
    <name evidence="2" type="ORF">AVDCRST_MAG41-3244</name>
</gene>
<feature type="compositionally biased region" description="Basic residues" evidence="1">
    <location>
        <begin position="355"/>
        <end position="370"/>
    </location>
</feature>
<feature type="compositionally biased region" description="Basic and acidic residues" evidence="1">
    <location>
        <begin position="218"/>
        <end position="240"/>
    </location>
</feature>
<dbReference type="GO" id="GO:0003861">
    <property type="term" value="F:3-isopropylmalate dehydratase activity"/>
    <property type="evidence" value="ECO:0007669"/>
    <property type="project" value="UniProtKB-EC"/>
</dbReference>
<feature type="non-terminal residue" evidence="2">
    <location>
        <position position="1"/>
    </location>
</feature>
<dbReference type="AlphaFoldDB" id="A0A6J4JDM0"/>
<feature type="compositionally biased region" description="Low complexity" evidence="1">
    <location>
        <begin position="7"/>
        <end position="53"/>
    </location>
</feature>
<feature type="compositionally biased region" description="Basic residues" evidence="1">
    <location>
        <begin position="54"/>
        <end position="71"/>
    </location>
</feature>
<feature type="compositionally biased region" description="Basic residues" evidence="1">
    <location>
        <begin position="309"/>
        <end position="322"/>
    </location>
</feature>
<protein>
    <submittedName>
        <fullName evidence="2">3-isopropylmalate dehydratase large subunit</fullName>
        <ecNumber evidence="2">4.2.1.33</ecNumber>
    </submittedName>
</protein>